<accession>A0A921HQN3</accession>
<feature type="domain" description="EamA" evidence="8">
    <location>
        <begin position="150"/>
        <end position="280"/>
    </location>
</feature>
<dbReference type="InterPro" id="IPR037185">
    <property type="entry name" value="EmrE-like"/>
</dbReference>
<dbReference type="EMBL" id="DYVR01000174">
    <property type="protein sequence ID" value="HJF85256.1"/>
    <property type="molecule type" value="Genomic_DNA"/>
</dbReference>
<feature type="transmembrane region" description="Helical" evidence="7">
    <location>
        <begin position="123"/>
        <end position="140"/>
    </location>
</feature>
<keyword evidence="5 7" id="KW-1133">Transmembrane helix</keyword>
<protein>
    <submittedName>
        <fullName evidence="9">EamA family transporter</fullName>
    </submittedName>
</protein>
<reference evidence="9" key="1">
    <citation type="journal article" date="2021" name="PeerJ">
        <title>Extensive microbial diversity within the chicken gut microbiome revealed by metagenomics and culture.</title>
        <authorList>
            <person name="Gilroy R."/>
            <person name="Ravi A."/>
            <person name="Getino M."/>
            <person name="Pursley I."/>
            <person name="Horton D.L."/>
            <person name="Alikhan N.F."/>
            <person name="Baker D."/>
            <person name="Gharbi K."/>
            <person name="Hall N."/>
            <person name="Watson M."/>
            <person name="Adriaenssens E.M."/>
            <person name="Foster-Nyarko E."/>
            <person name="Jarju S."/>
            <person name="Secka A."/>
            <person name="Antonio M."/>
            <person name="Oren A."/>
            <person name="Chaudhuri R.R."/>
            <person name="La Ragione R."/>
            <person name="Hildebrand F."/>
            <person name="Pallen M.J."/>
        </authorList>
    </citation>
    <scope>NUCLEOTIDE SEQUENCE</scope>
    <source>
        <strain evidence="9">7318</strain>
    </source>
</reference>
<organism evidence="9 10">
    <name type="scientific">Megamonas hypermegale</name>
    <dbReference type="NCBI Taxonomy" id="158847"/>
    <lineage>
        <taxon>Bacteria</taxon>
        <taxon>Bacillati</taxon>
        <taxon>Bacillota</taxon>
        <taxon>Negativicutes</taxon>
        <taxon>Selenomonadales</taxon>
        <taxon>Selenomonadaceae</taxon>
        <taxon>Megamonas</taxon>
    </lineage>
</organism>
<name>A0A921HQN3_9FIRM</name>
<dbReference type="Pfam" id="PF00892">
    <property type="entry name" value="EamA"/>
    <property type="match status" value="2"/>
</dbReference>
<dbReference type="Gene3D" id="1.10.3730.20">
    <property type="match status" value="1"/>
</dbReference>
<keyword evidence="6 7" id="KW-0472">Membrane</keyword>
<proteinExistence type="inferred from homology"/>
<feature type="transmembrane region" description="Helical" evidence="7">
    <location>
        <begin position="32"/>
        <end position="49"/>
    </location>
</feature>
<comment type="subcellular location">
    <subcellularLocation>
        <location evidence="1">Cell membrane</location>
        <topology evidence="1">Multi-pass membrane protein</topology>
    </subcellularLocation>
</comment>
<feature type="transmembrane region" description="Helical" evidence="7">
    <location>
        <begin position="243"/>
        <end position="259"/>
    </location>
</feature>
<evidence type="ECO:0000259" key="8">
    <source>
        <dbReference type="Pfam" id="PF00892"/>
    </source>
</evidence>
<feature type="transmembrane region" description="Helical" evidence="7">
    <location>
        <begin position="210"/>
        <end position="231"/>
    </location>
</feature>
<evidence type="ECO:0000256" key="5">
    <source>
        <dbReference type="ARBA" id="ARBA00022989"/>
    </source>
</evidence>
<feature type="domain" description="EamA" evidence="8">
    <location>
        <begin position="5"/>
        <end position="139"/>
    </location>
</feature>
<gene>
    <name evidence="9" type="ORF">K8V65_06315</name>
</gene>
<dbReference type="AlphaFoldDB" id="A0A921HQN3"/>
<feature type="transmembrane region" description="Helical" evidence="7">
    <location>
        <begin position="5"/>
        <end position="26"/>
    </location>
</feature>
<dbReference type="InterPro" id="IPR050638">
    <property type="entry name" value="AA-Vitamin_Transporters"/>
</dbReference>
<dbReference type="Proteomes" id="UP000780768">
    <property type="component" value="Unassembled WGS sequence"/>
</dbReference>
<dbReference type="SUPFAM" id="SSF103481">
    <property type="entry name" value="Multidrug resistance efflux transporter EmrE"/>
    <property type="match status" value="2"/>
</dbReference>
<dbReference type="PANTHER" id="PTHR32322">
    <property type="entry name" value="INNER MEMBRANE TRANSPORTER"/>
    <property type="match status" value="1"/>
</dbReference>
<dbReference type="PANTHER" id="PTHR32322:SF18">
    <property type="entry name" value="S-ADENOSYLMETHIONINE_S-ADENOSYLHOMOCYSTEINE TRANSPORTER"/>
    <property type="match status" value="1"/>
</dbReference>
<evidence type="ECO:0000256" key="6">
    <source>
        <dbReference type="ARBA" id="ARBA00023136"/>
    </source>
</evidence>
<evidence type="ECO:0000256" key="7">
    <source>
        <dbReference type="SAM" id="Phobius"/>
    </source>
</evidence>
<evidence type="ECO:0000256" key="1">
    <source>
        <dbReference type="ARBA" id="ARBA00004651"/>
    </source>
</evidence>
<dbReference type="GO" id="GO:0005886">
    <property type="term" value="C:plasma membrane"/>
    <property type="evidence" value="ECO:0007669"/>
    <property type="project" value="UniProtKB-SubCell"/>
</dbReference>
<comment type="similarity">
    <text evidence="2">Belongs to the EamA transporter family.</text>
</comment>
<evidence type="ECO:0000256" key="2">
    <source>
        <dbReference type="ARBA" id="ARBA00007362"/>
    </source>
</evidence>
<evidence type="ECO:0000313" key="9">
    <source>
        <dbReference type="EMBL" id="HJF85256.1"/>
    </source>
</evidence>
<keyword evidence="4 7" id="KW-0812">Transmembrane</keyword>
<feature type="transmembrane region" description="Helical" evidence="7">
    <location>
        <begin position="265"/>
        <end position="284"/>
    </location>
</feature>
<dbReference type="InterPro" id="IPR000620">
    <property type="entry name" value="EamA_dom"/>
</dbReference>
<reference evidence="9" key="2">
    <citation type="submission" date="2021-09" db="EMBL/GenBank/DDBJ databases">
        <authorList>
            <person name="Gilroy R."/>
        </authorList>
    </citation>
    <scope>NUCLEOTIDE SEQUENCE</scope>
    <source>
        <strain evidence="9">7318</strain>
    </source>
</reference>
<comment type="caution">
    <text evidence="9">The sequence shown here is derived from an EMBL/GenBank/DDBJ whole genome shotgun (WGS) entry which is preliminary data.</text>
</comment>
<keyword evidence="3" id="KW-1003">Cell membrane</keyword>
<sequence length="300" mass="33507">MRRNYIYAIITVFIWSTMAAVTKMLLSDIPCLETLAVSSIFAFLFLLIVNIKNGTVKEVRNYSFRDYEIMAGLGFLGLFTYSALYYYGLTQLSSQEACILNYLWPIMLVIFSAVILKEKITVIKGIAMVCSFLGIVILSWRSSEMVNAVLGIASCIAAAACYGLFSILNKKINYNQNITMNVIWLVVAVCSAILGFFVEDWVVIRGMQWLGIIWLGVFIDAIAYLLWALALQNAKDTAKIANLAYLTPFLSLAVSAVVLGEKLTLQAFIAFIFIIGGILLQNFYGYIKDGVKSKFSCKKY</sequence>
<feature type="transmembrane region" description="Helical" evidence="7">
    <location>
        <begin position="69"/>
        <end position="87"/>
    </location>
</feature>
<feature type="transmembrane region" description="Helical" evidence="7">
    <location>
        <begin position="180"/>
        <end position="198"/>
    </location>
</feature>
<feature type="transmembrane region" description="Helical" evidence="7">
    <location>
        <begin position="99"/>
        <end position="116"/>
    </location>
</feature>
<evidence type="ECO:0000256" key="3">
    <source>
        <dbReference type="ARBA" id="ARBA00022475"/>
    </source>
</evidence>
<evidence type="ECO:0000256" key="4">
    <source>
        <dbReference type="ARBA" id="ARBA00022692"/>
    </source>
</evidence>
<feature type="transmembrane region" description="Helical" evidence="7">
    <location>
        <begin position="146"/>
        <end position="168"/>
    </location>
</feature>
<evidence type="ECO:0000313" key="10">
    <source>
        <dbReference type="Proteomes" id="UP000780768"/>
    </source>
</evidence>